<evidence type="ECO:0000256" key="1">
    <source>
        <dbReference type="ARBA" id="ARBA00004571"/>
    </source>
</evidence>
<dbReference type="SUPFAM" id="SSF49464">
    <property type="entry name" value="Carboxypeptidase regulatory domain-like"/>
    <property type="match status" value="1"/>
</dbReference>
<dbReference type="STRING" id="518766.Rmar_2598"/>
<dbReference type="SUPFAM" id="SSF56935">
    <property type="entry name" value="Porins"/>
    <property type="match status" value="1"/>
</dbReference>
<proteinExistence type="predicted"/>
<keyword evidence="3" id="KW-1134">Transmembrane beta strand</keyword>
<keyword evidence="4" id="KW-0812">Transmembrane</keyword>
<dbReference type="Pfam" id="PF13620">
    <property type="entry name" value="CarboxypepD_reg"/>
    <property type="match status" value="1"/>
</dbReference>
<dbReference type="PANTHER" id="PTHR30069:SF29">
    <property type="entry name" value="HEMOGLOBIN AND HEMOGLOBIN-HAPTOGLOBIN-BINDING PROTEIN 1-RELATED"/>
    <property type="match status" value="1"/>
</dbReference>
<evidence type="ECO:0000313" key="9">
    <source>
        <dbReference type="Proteomes" id="UP000002221"/>
    </source>
</evidence>
<evidence type="ECO:0000256" key="7">
    <source>
        <dbReference type="ARBA" id="ARBA00023237"/>
    </source>
</evidence>
<evidence type="ECO:0000256" key="5">
    <source>
        <dbReference type="ARBA" id="ARBA00022729"/>
    </source>
</evidence>
<keyword evidence="9" id="KW-1185">Reference proteome</keyword>
<dbReference type="eggNOG" id="COG1629">
    <property type="taxonomic scope" value="Bacteria"/>
</dbReference>
<dbReference type="Gene3D" id="2.40.170.20">
    <property type="entry name" value="TonB-dependent receptor, beta-barrel domain"/>
    <property type="match status" value="1"/>
</dbReference>
<dbReference type="Gene3D" id="2.60.40.1120">
    <property type="entry name" value="Carboxypeptidase-like, regulatory domain"/>
    <property type="match status" value="1"/>
</dbReference>
<dbReference type="AlphaFoldDB" id="D0MFY2"/>
<gene>
    <name evidence="8" type="ordered locus">Rmar_2598</name>
</gene>
<accession>D0MFY2</accession>
<protein>
    <submittedName>
        <fullName evidence="8">TonB-dependent receptor plug</fullName>
    </submittedName>
</protein>
<evidence type="ECO:0000256" key="4">
    <source>
        <dbReference type="ARBA" id="ARBA00022692"/>
    </source>
</evidence>
<dbReference type="PANTHER" id="PTHR30069">
    <property type="entry name" value="TONB-DEPENDENT OUTER MEMBRANE RECEPTOR"/>
    <property type="match status" value="1"/>
</dbReference>
<keyword evidence="5" id="KW-0732">Signal</keyword>
<organism evidence="8 9">
    <name type="scientific">Rhodothermus marinus (strain ATCC 43812 / DSM 4252 / R-10)</name>
    <name type="common">Rhodothermus obamensis</name>
    <dbReference type="NCBI Taxonomy" id="518766"/>
    <lineage>
        <taxon>Bacteria</taxon>
        <taxon>Pseudomonadati</taxon>
        <taxon>Rhodothermota</taxon>
        <taxon>Rhodothermia</taxon>
        <taxon>Rhodothermales</taxon>
        <taxon>Rhodothermaceae</taxon>
        <taxon>Rhodothermus</taxon>
    </lineage>
</organism>
<keyword evidence="6" id="KW-0472">Membrane</keyword>
<dbReference type="HOGENOM" id="CLU_016599_1_2_10"/>
<dbReference type="GO" id="GO:0015344">
    <property type="term" value="F:siderophore uptake transmembrane transporter activity"/>
    <property type="evidence" value="ECO:0007669"/>
    <property type="project" value="TreeGrafter"/>
</dbReference>
<evidence type="ECO:0000256" key="2">
    <source>
        <dbReference type="ARBA" id="ARBA00022448"/>
    </source>
</evidence>
<dbReference type="InterPro" id="IPR008969">
    <property type="entry name" value="CarboxyPept-like_regulatory"/>
</dbReference>
<evidence type="ECO:0000256" key="3">
    <source>
        <dbReference type="ARBA" id="ARBA00022452"/>
    </source>
</evidence>
<evidence type="ECO:0000256" key="6">
    <source>
        <dbReference type="ARBA" id="ARBA00023136"/>
    </source>
</evidence>
<dbReference type="EMBL" id="CP001807">
    <property type="protein sequence ID" value="ACY49471.1"/>
    <property type="molecule type" value="Genomic_DNA"/>
</dbReference>
<keyword evidence="7" id="KW-0998">Cell outer membrane</keyword>
<dbReference type="RefSeq" id="WP_012845081.1">
    <property type="nucleotide sequence ID" value="NC_013501.1"/>
</dbReference>
<sequence length="777" mass="86543">MGTVARWLLPVVLVGLFAETLMAQTIRGRVVDRDTGQPLPGAHVVVLHTDPLRGTTTDGEGWFVLSGLAPGRYDLRVSFLGYEPVVLSGVLVSSGRETVLEVALKEQVITGSAVVVTPSVEPVRPLNDFALLSARSFSVEETRRYAGGLDDPARMAAVFAGIASGAGIQDNALIVRGNAPKGVQWRLEGVEIPNPNHFADQAVLGGGGLTLFSSQLLADSDVLTGAFPAEYGNVLAGVFDMRFRRGNAARRSYAFQLGLIGIDLSSEGPFVQGRASSYLFNYRYSTLALLLPVLPTDDVARFQDLSFKLSFPLGRRGWLDVWGIGGLDRQTFTPEADTADWKYRRDRVQGRLALDIGATGLSLRQLLGDRTLWHTTLALTLHRTHLDERLKGWDGVLRDDLTVRSTEDRLIVRSYIQHKFGARHTAQVGVVAQWPGYDLHLRAAPHEGQPLETIASGTGRSQLLQAYAQSLLRPSARLTVNVGLHLMHVALTRHTLLEPRMGVRWTVADGHVLHAGYGLHSQIEPLRIYFVTRTEAGQQVQPNRRLGPARAHHLVAGYERHLSTHTRLRLEGYVQELFEVPVVPGSPISTLNLEQDWAFQETLVNEGAGRNTGIELTLERFFSQGTYYLITASLFRSRYRGGDGRWRPTRWDRGYTINALWGREWTLGRNLLGLNLRGSLLGGRRWSPVDPIASAQQQDVVEDLRRAFAEREPDLWLVDLTITYRRNHRRHAEVWALQIKNLLGARETYRAYNMRTGRVEAVREGFPLPVLSVKLMF</sequence>
<dbReference type="KEGG" id="rmr:Rmar_2598"/>
<keyword evidence="2" id="KW-0813">Transport</keyword>
<name>D0MFY2_RHOM4</name>
<dbReference type="GO" id="GO:0044718">
    <property type="term" value="P:siderophore transmembrane transport"/>
    <property type="evidence" value="ECO:0007669"/>
    <property type="project" value="TreeGrafter"/>
</dbReference>
<dbReference type="InterPro" id="IPR036942">
    <property type="entry name" value="Beta-barrel_TonB_sf"/>
</dbReference>
<dbReference type="GO" id="GO:0009279">
    <property type="term" value="C:cell outer membrane"/>
    <property type="evidence" value="ECO:0007669"/>
    <property type="project" value="UniProtKB-SubCell"/>
</dbReference>
<comment type="subcellular location">
    <subcellularLocation>
        <location evidence="1">Cell outer membrane</location>
        <topology evidence="1">Multi-pass membrane protein</topology>
    </subcellularLocation>
</comment>
<reference evidence="8 9" key="1">
    <citation type="journal article" date="2009" name="Stand. Genomic Sci.">
        <title>Complete genome sequence of Rhodothermus marinus type strain (R-10).</title>
        <authorList>
            <person name="Nolan M."/>
            <person name="Tindall B.J."/>
            <person name="Pomrenke H."/>
            <person name="Lapidus A."/>
            <person name="Copeland A."/>
            <person name="Glavina Del Rio T."/>
            <person name="Lucas S."/>
            <person name="Chen F."/>
            <person name="Tice H."/>
            <person name="Cheng J.F."/>
            <person name="Saunders E."/>
            <person name="Han C."/>
            <person name="Bruce D."/>
            <person name="Goodwin L."/>
            <person name="Chain P."/>
            <person name="Pitluck S."/>
            <person name="Ovchinikova G."/>
            <person name="Pati A."/>
            <person name="Ivanova N."/>
            <person name="Mavromatis K."/>
            <person name="Chen A."/>
            <person name="Palaniappan K."/>
            <person name="Land M."/>
            <person name="Hauser L."/>
            <person name="Chang Y.J."/>
            <person name="Jeffries C.D."/>
            <person name="Brettin T."/>
            <person name="Goker M."/>
            <person name="Bristow J."/>
            <person name="Eisen J.A."/>
            <person name="Markowitz V."/>
            <person name="Hugenholtz P."/>
            <person name="Kyrpides N.C."/>
            <person name="Klenk H.P."/>
            <person name="Detter J.C."/>
        </authorList>
    </citation>
    <scope>NUCLEOTIDE SEQUENCE [LARGE SCALE GENOMIC DNA]</scope>
    <source>
        <strain evidence="9">ATCC 43812 / DSM 4252 / R-10</strain>
    </source>
</reference>
<evidence type="ECO:0000313" key="8">
    <source>
        <dbReference type="EMBL" id="ACY49471.1"/>
    </source>
</evidence>
<dbReference type="Proteomes" id="UP000002221">
    <property type="component" value="Chromosome"/>
</dbReference>
<dbReference type="OrthoDB" id="9804995at2"/>
<dbReference type="InterPro" id="IPR039426">
    <property type="entry name" value="TonB-dep_rcpt-like"/>
</dbReference>
<keyword evidence="8" id="KW-0675">Receptor</keyword>